<feature type="compositionally biased region" description="Basic residues" evidence="1">
    <location>
        <begin position="271"/>
        <end position="286"/>
    </location>
</feature>
<dbReference type="InterPro" id="IPR002654">
    <property type="entry name" value="Glyco_trans_25"/>
</dbReference>
<evidence type="ECO:0000313" key="3">
    <source>
        <dbReference type="EMBL" id="QHT99652.1"/>
    </source>
</evidence>
<feature type="domain" description="Glycosyl transferase family 25" evidence="2">
    <location>
        <begin position="5"/>
        <end position="140"/>
    </location>
</feature>
<sequence length="286" mass="33186">MSLINYYIIHCNNHNERLNNIENNIKSVIPELEIWDGTCVTTIEPNISNQFKRYDTNIEYDPKFFNIKYPGQIGCYLSHHLLVKNILNNLPTTGYTLILEDDIEIKKELKTKLHNIINSGVNFDIIFLGLIHDYKQTNNKLLYELPNDCVEGKGTHSLFICNKNAGKLYKENCFPKGPIDVHYGILSVHKKINCYFIYPYLCNQMRTQFASTIQCISTRKNSRKNIRPSINYTTYADKVRLKEQQASQAPKAPKAPKAPRAPKLEQQKTIKCIRKKTNKKPFKSKQ</sequence>
<proteinExistence type="predicted"/>
<accession>A0A6C0J2U7</accession>
<protein>
    <recommendedName>
        <fullName evidence="2">Glycosyl transferase family 25 domain-containing protein</fullName>
    </recommendedName>
</protein>
<dbReference type="AlphaFoldDB" id="A0A6C0J2U7"/>
<feature type="region of interest" description="Disordered" evidence="1">
    <location>
        <begin position="243"/>
        <end position="286"/>
    </location>
</feature>
<organism evidence="3">
    <name type="scientific">viral metagenome</name>
    <dbReference type="NCBI Taxonomy" id="1070528"/>
    <lineage>
        <taxon>unclassified sequences</taxon>
        <taxon>metagenomes</taxon>
        <taxon>organismal metagenomes</taxon>
    </lineage>
</organism>
<dbReference type="EMBL" id="MN740312">
    <property type="protein sequence ID" value="QHT99652.1"/>
    <property type="molecule type" value="Genomic_DNA"/>
</dbReference>
<evidence type="ECO:0000259" key="2">
    <source>
        <dbReference type="Pfam" id="PF01755"/>
    </source>
</evidence>
<dbReference type="Pfam" id="PF01755">
    <property type="entry name" value="Glyco_transf_25"/>
    <property type="match status" value="1"/>
</dbReference>
<reference evidence="3" key="1">
    <citation type="journal article" date="2020" name="Nature">
        <title>Giant virus diversity and host interactions through global metagenomics.</title>
        <authorList>
            <person name="Schulz F."/>
            <person name="Roux S."/>
            <person name="Paez-Espino D."/>
            <person name="Jungbluth S."/>
            <person name="Walsh D.A."/>
            <person name="Denef V.J."/>
            <person name="McMahon K.D."/>
            <person name="Konstantinidis K.T."/>
            <person name="Eloe-Fadrosh E.A."/>
            <person name="Kyrpides N.C."/>
            <person name="Woyke T."/>
        </authorList>
    </citation>
    <scope>NUCLEOTIDE SEQUENCE</scope>
    <source>
        <strain evidence="3">GVMAG-M-3300025727-45</strain>
    </source>
</reference>
<evidence type="ECO:0000256" key="1">
    <source>
        <dbReference type="SAM" id="MobiDB-lite"/>
    </source>
</evidence>
<name>A0A6C0J2U7_9ZZZZ</name>